<feature type="region of interest" description="Disordered" evidence="1">
    <location>
        <begin position="1"/>
        <end position="88"/>
    </location>
</feature>
<proteinExistence type="predicted"/>
<keyword evidence="3" id="KW-1185">Reference proteome</keyword>
<dbReference type="Proteomes" id="UP001066276">
    <property type="component" value="Chromosome 8"/>
</dbReference>
<evidence type="ECO:0000256" key="1">
    <source>
        <dbReference type="SAM" id="MobiDB-lite"/>
    </source>
</evidence>
<name>A0AAV7NUF2_PLEWA</name>
<gene>
    <name evidence="2" type="ORF">NDU88_006444</name>
</gene>
<dbReference type="AlphaFoldDB" id="A0AAV7NUF2"/>
<accession>A0AAV7NUF2</accession>
<evidence type="ECO:0000313" key="3">
    <source>
        <dbReference type="Proteomes" id="UP001066276"/>
    </source>
</evidence>
<reference evidence="2" key="1">
    <citation type="journal article" date="2022" name="bioRxiv">
        <title>Sequencing and chromosome-scale assembly of the giantPleurodeles waltlgenome.</title>
        <authorList>
            <person name="Brown T."/>
            <person name="Elewa A."/>
            <person name="Iarovenko S."/>
            <person name="Subramanian E."/>
            <person name="Araus A.J."/>
            <person name="Petzold A."/>
            <person name="Susuki M."/>
            <person name="Suzuki K.-i.T."/>
            <person name="Hayashi T."/>
            <person name="Toyoda A."/>
            <person name="Oliveira C."/>
            <person name="Osipova E."/>
            <person name="Leigh N.D."/>
            <person name="Simon A."/>
            <person name="Yun M.H."/>
        </authorList>
    </citation>
    <scope>NUCLEOTIDE SEQUENCE</scope>
    <source>
        <strain evidence="2">20211129_DDA</strain>
        <tissue evidence="2">Liver</tissue>
    </source>
</reference>
<comment type="caution">
    <text evidence="2">The sequence shown here is derived from an EMBL/GenBank/DDBJ whole genome shotgun (WGS) entry which is preliminary data.</text>
</comment>
<evidence type="ECO:0000313" key="2">
    <source>
        <dbReference type="EMBL" id="KAJ1118249.1"/>
    </source>
</evidence>
<dbReference type="EMBL" id="JANPWB010000012">
    <property type="protein sequence ID" value="KAJ1118249.1"/>
    <property type="molecule type" value="Genomic_DNA"/>
</dbReference>
<protein>
    <submittedName>
        <fullName evidence="2">Uncharacterized protein</fullName>
    </submittedName>
</protein>
<sequence>MRPPSFRRAADQGAVPCGPGTRREGGAQIGRLPPRLPGRWSAALPPHADGGRGDPEEDGSLRNLGLRTTTTTTAERKRSNITRGLNSA</sequence>
<organism evidence="2 3">
    <name type="scientific">Pleurodeles waltl</name>
    <name type="common">Iberian ribbed newt</name>
    <dbReference type="NCBI Taxonomy" id="8319"/>
    <lineage>
        <taxon>Eukaryota</taxon>
        <taxon>Metazoa</taxon>
        <taxon>Chordata</taxon>
        <taxon>Craniata</taxon>
        <taxon>Vertebrata</taxon>
        <taxon>Euteleostomi</taxon>
        <taxon>Amphibia</taxon>
        <taxon>Batrachia</taxon>
        <taxon>Caudata</taxon>
        <taxon>Salamandroidea</taxon>
        <taxon>Salamandridae</taxon>
        <taxon>Pleurodelinae</taxon>
        <taxon>Pleurodeles</taxon>
    </lineage>
</organism>